<keyword evidence="2" id="KW-0812">Transmembrane</keyword>
<dbReference type="PROSITE" id="PS51257">
    <property type="entry name" value="PROKAR_LIPOPROTEIN"/>
    <property type="match status" value="1"/>
</dbReference>
<feature type="transmembrane region" description="Helical" evidence="2">
    <location>
        <begin position="31"/>
        <end position="49"/>
    </location>
</feature>
<dbReference type="Proteomes" id="UP000623172">
    <property type="component" value="Unassembled WGS sequence"/>
</dbReference>
<keyword evidence="2" id="KW-0472">Membrane</keyword>
<accession>A0A926D3F0</accession>
<proteinExistence type="predicted"/>
<feature type="region of interest" description="Disordered" evidence="1">
    <location>
        <begin position="74"/>
        <end position="124"/>
    </location>
</feature>
<keyword evidence="2" id="KW-1133">Transmembrane helix</keyword>
<name>A0A926D3F0_9FIRM</name>
<organism evidence="3 4">
    <name type="scientific">Gehongia tenuis</name>
    <dbReference type="NCBI Taxonomy" id="2763655"/>
    <lineage>
        <taxon>Bacteria</taxon>
        <taxon>Bacillati</taxon>
        <taxon>Bacillota</taxon>
        <taxon>Clostridia</taxon>
        <taxon>Christensenellales</taxon>
        <taxon>Christensenellaceae</taxon>
        <taxon>Gehongia</taxon>
    </lineage>
</organism>
<comment type="caution">
    <text evidence="3">The sequence shown here is derived from an EMBL/GenBank/DDBJ whole genome shotgun (WGS) entry which is preliminary data.</text>
</comment>
<feature type="compositionally biased region" description="Basic and acidic residues" evidence="1">
    <location>
        <begin position="74"/>
        <end position="83"/>
    </location>
</feature>
<dbReference type="AlphaFoldDB" id="A0A926D3F0"/>
<reference evidence="3" key="1">
    <citation type="submission" date="2020-08" db="EMBL/GenBank/DDBJ databases">
        <title>Genome public.</title>
        <authorList>
            <person name="Liu C."/>
            <person name="Sun Q."/>
        </authorList>
    </citation>
    <scope>NUCLEOTIDE SEQUENCE</scope>
    <source>
        <strain evidence="3">NSJ-53</strain>
    </source>
</reference>
<evidence type="ECO:0000256" key="1">
    <source>
        <dbReference type="SAM" id="MobiDB-lite"/>
    </source>
</evidence>
<feature type="compositionally biased region" description="Low complexity" evidence="1">
    <location>
        <begin position="85"/>
        <end position="94"/>
    </location>
</feature>
<feature type="compositionally biased region" description="Acidic residues" evidence="1">
    <location>
        <begin position="105"/>
        <end position="124"/>
    </location>
</feature>
<dbReference type="EMBL" id="JACRSR010000001">
    <property type="protein sequence ID" value="MBC8530531.1"/>
    <property type="molecule type" value="Genomic_DNA"/>
</dbReference>
<evidence type="ECO:0000313" key="4">
    <source>
        <dbReference type="Proteomes" id="UP000623172"/>
    </source>
</evidence>
<evidence type="ECO:0000256" key="2">
    <source>
        <dbReference type="SAM" id="Phobius"/>
    </source>
</evidence>
<evidence type="ECO:0000313" key="3">
    <source>
        <dbReference type="EMBL" id="MBC8530531.1"/>
    </source>
</evidence>
<keyword evidence="4" id="KW-1185">Reference proteome</keyword>
<gene>
    <name evidence="3" type="ORF">H8696_01545</name>
</gene>
<dbReference type="RefSeq" id="WP_249314505.1">
    <property type="nucleotide sequence ID" value="NZ_JACRSR010000001.1"/>
</dbReference>
<sequence length="124" mass="13050">MKKWGLAGLLMLTAALLGGCASGTENGLGGGMIVLMIVIGFAIGAVVFFRRKKRELAEYYREQEDKARLKAVEELENSGRDGDEPAAAALTAAEPADEGSKTADEPEPADVEPDTADEPDGVEP</sequence>
<protein>
    <submittedName>
        <fullName evidence="3">Uncharacterized protein</fullName>
    </submittedName>
</protein>